<dbReference type="Pfam" id="PF08477">
    <property type="entry name" value="Roc"/>
    <property type="match status" value="1"/>
</dbReference>
<feature type="compositionally biased region" description="Polar residues" evidence="5">
    <location>
        <begin position="203"/>
        <end position="225"/>
    </location>
</feature>
<dbReference type="STRING" id="7574.A0A1S3HW12"/>
<dbReference type="Pfam" id="PF23598">
    <property type="entry name" value="LRR_14"/>
    <property type="match status" value="2"/>
</dbReference>
<dbReference type="PROSITE" id="PS51450">
    <property type="entry name" value="LRR"/>
    <property type="match status" value="12"/>
</dbReference>
<dbReference type="GO" id="GO:0000166">
    <property type="term" value="F:nucleotide binding"/>
    <property type="evidence" value="ECO:0007669"/>
    <property type="project" value="UniProtKB-KW"/>
</dbReference>
<dbReference type="GeneID" id="106157975"/>
<dbReference type="PANTHER" id="PTHR48051:SF1">
    <property type="entry name" value="RAS SUPPRESSOR PROTEIN 1"/>
    <property type="match status" value="1"/>
</dbReference>
<dbReference type="InterPro" id="IPR001611">
    <property type="entry name" value="Leu-rich_rpt"/>
</dbReference>
<evidence type="ECO:0000313" key="10">
    <source>
        <dbReference type="RefSeq" id="XP_013389259.1"/>
    </source>
</evidence>
<dbReference type="Gene3D" id="1.10.533.10">
    <property type="entry name" value="Death Domain, Fas"/>
    <property type="match status" value="1"/>
</dbReference>
<keyword evidence="3" id="KW-0547">Nucleotide-binding</keyword>
<keyword evidence="2" id="KW-0677">Repeat</keyword>
<dbReference type="Pfam" id="PF12799">
    <property type="entry name" value="LRR_4"/>
    <property type="match status" value="1"/>
</dbReference>
<dbReference type="PROSITE" id="PS50209">
    <property type="entry name" value="CARD"/>
    <property type="match status" value="1"/>
</dbReference>
<evidence type="ECO:0000313" key="8">
    <source>
        <dbReference type="Proteomes" id="UP000085678"/>
    </source>
</evidence>
<evidence type="ECO:0000256" key="5">
    <source>
        <dbReference type="SAM" id="MobiDB-lite"/>
    </source>
</evidence>
<feature type="domain" description="Roc" evidence="7">
    <location>
        <begin position="1452"/>
        <end position="1674"/>
    </location>
</feature>
<dbReference type="InterPro" id="IPR032675">
    <property type="entry name" value="LRR_dom_sf"/>
</dbReference>
<dbReference type="Pfam" id="PF00560">
    <property type="entry name" value="LRR_1"/>
    <property type="match status" value="1"/>
</dbReference>
<dbReference type="RefSeq" id="XP_013389249.1">
    <property type="nucleotide sequence ID" value="XM_013533795.1"/>
</dbReference>
<dbReference type="InterPro" id="IPR025875">
    <property type="entry name" value="Leu-rich_rpt_4"/>
</dbReference>
<dbReference type="CDD" id="cd01671">
    <property type="entry name" value="CARD"/>
    <property type="match status" value="1"/>
</dbReference>
<dbReference type="PANTHER" id="PTHR48051">
    <property type="match status" value="1"/>
</dbReference>
<dbReference type="Gene3D" id="3.40.50.300">
    <property type="entry name" value="P-loop containing nucleotide triphosphate hydrolases"/>
    <property type="match status" value="1"/>
</dbReference>
<evidence type="ECO:0000256" key="1">
    <source>
        <dbReference type="ARBA" id="ARBA00022614"/>
    </source>
</evidence>
<dbReference type="SMART" id="SM00364">
    <property type="entry name" value="LRR_BAC"/>
    <property type="match status" value="16"/>
</dbReference>
<evidence type="ECO:0000256" key="4">
    <source>
        <dbReference type="SAM" id="Coils"/>
    </source>
</evidence>
<evidence type="ECO:0000256" key="3">
    <source>
        <dbReference type="ARBA" id="ARBA00022741"/>
    </source>
</evidence>
<proteinExistence type="predicted"/>
<dbReference type="GO" id="GO:0042981">
    <property type="term" value="P:regulation of apoptotic process"/>
    <property type="evidence" value="ECO:0007669"/>
    <property type="project" value="InterPro"/>
</dbReference>
<reference evidence="9 10" key="1">
    <citation type="submission" date="2025-04" db="UniProtKB">
        <authorList>
            <consortium name="RefSeq"/>
        </authorList>
    </citation>
    <scope>IDENTIFICATION</scope>
    <source>
        <tissue evidence="9 10">Gonads</tissue>
    </source>
</reference>
<keyword evidence="8" id="KW-1185">Reference proteome</keyword>
<dbReference type="InterPro" id="IPR020859">
    <property type="entry name" value="ROC"/>
</dbReference>
<dbReference type="InterPro" id="IPR011029">
    <property type="entry name" value="DEATH-like_dom_sf"/>
</dbReference>
<evidence type="ECO:0000259" key="7">
    <source>
        <dbReference type="PROSITE" id="PS51424"/>
    </source>
</evidence>
<dbReference type="RefSeq" id="XP_013389259.1">
    <property type="nucleotide sequence ID" value="XM_013533805.1"/>
</dbReference>
<feature type="region of interest" description="Disordered" evidence="5">
    <location>
        <begin position="537"/>
        <end position="643"/>
    </location>
</feature>
<sequence length="2232" mass="250576">MGEEKSDAEKFSLLTSIGDDEPCPDEVKTWVSLDLSHLSSAVPSSISHCSGLRTLKLTGIDFEESGVPLSVFTITSLEQLDLEATGINKIPHEISTLSNLRKLNIAGNKFHCLPPEVCALRSLEELDISGNPLIGVPPSSLKTAPVNIDSGHSTDLGYHTIDLSQVEIENFGSSGLLPAPIFRTEREERNTDHAAGRNDGDDASTSHSNLSGQGHSGFVSDSSKVQLDTGVSEEVLYSAESAGMETVESGYHCESSDNSSPEDSDSDSSNPALSKGCDEEIDLSDLSYQSSNNGCDDENDFGDFFYQSSSNGCDGENSGFEVHMSPGIEDEDSSCDMPSPKKIRLYNVCSSHVNFPPETINLKGLKRLDVSNSCLQTFPESICDLPALERLSIKGNKIKEVPKKIKQLTKITELDMSQNQLCEFPLPLCELTNLQELGLSKTGIQSVPKEIKKLTNLKHLDLSRNALGSFPPPGGVLDNLENLDLRKNKIFNVSPEIRSYKKLKKVDLSWNLLNELPPYLCNIGALEVLNLSSNDIKDTSPAEDRIPSIPPENAPVPSIPPENVPVSSIPAENAPRSSIPPENAPVSGTPPENAPVSGTPPENAPVSGIPPEKAPVSGIPPESAPVSGIPPESAPVSGIPPENAQVSSIVTGHVSSPSTPGENISRARDLKQECFSRKLHTLDLSGNKINKFPTNIPILRSVQHLNLNNNRIATVPPEVKDLSNLKRLNLARNELEFFPLDVCQLTELEDLVLNNNKIKDVPGEIEQLSCLESMDLSWCHLEAFPQAVLQLSSLRKLLLIKNDITHIPPEIKLLQNLEKIDLSWNRLTEIPLHLCQMESLRDLSLCNNDISSVPEEFAQLKLLEKLNLSRNRTETFPLQVCSLGALQDLSFSHNNITTVPSEIKQLQALKRLNLSRNKLKEFPSVLSDMDTIEELDISDNAIKEVPFKLPTMLKKINVSRNRLYSFPMTVCNLLQMEVLNLSCNVFRHVPFEVKKLRRLKSLDLSFNKLTEFPLPVCWIGTLEELNLRNTKLIRVRDEIRKLRHLKRLYLSRNAFSSFPVEVCTVISLEELEMKQCGLTDIPFQVAQFTKLEKLYLSGNTMKSFPQHICDIETLEELSLSKTSIKDVSPDVKRLTSLRKLYISENSLSGSFSSLPLSSLGSLEELSLFKCSIKEIPPEVRHLVNLKKLNASDNELKSLPSKLRRLKKLENLDVRKNGLVTLPSKFQSLGNIIHLNLCENLFTEIPEPLFHLKRLETLDLSRNQIAEVQPEIQALGSLKRLNLSNNQLKELPSSVLTLLNMEHLLLGGNSITEVKADIRDLKNLKELNLMENELQEIATQICSLFRLEHLDLNHNNIKEIPKEIKQMRHLKLFDISKNKVERVAPEMGSLSHLRQVRLDGNKISKLPTDLRFIMDVAKVNVKENPELVQPPPEVVARGSSAIARYLDDLAHSESASTSRLQVHVLGETETGKTSLVKSLVARQPSLTSKANRTHVVEQQLWEPRENVFLNINDFGGHDIYKVAYNLFLTVQALALLVFDLRLRIRDDFGVQIGDWIDNIYSRTPETTIALVGTHSDLLGFEEVNSKREEVEDAVRKHLQNRKDKLEVAVTKIKGKMEEENVDEALREAYTEKLEKFEKLRDTPPAIVKKIYIVSSSTGEGIKEIEVYLTDAAEKKKKIIPESWLQKIEEIEEAKFKKSELFLKLSDLIPSPSDASPANPAPASDPEDILHYLRDTGGVHWYAESENDLRELVFHKHDVIIGFLKAVLRNNMEEFLMYNKLPFRNRYTEERFKADRQDVLQKGVISRPMLECLWEEFKLERADVNAMIDLLTKFEIGYVVKGRESKDAKAKTTDKLHVPWLLTESRPTDLSANWPDFAPKDDVQITLEFHFPDPCPTGLYERSAVLLHHALHMGNERSRIDWKDGACAQFTNVQVLLERYTLPRQANNGVIKVAVRGKDVIRLKRAANDLYRTYRKTMERECPGSPRDDFIVCPHCVNEHNDPPTRSLPAELLNRPRGQPVPYRHCDSRQGPVVMYSADFYFPRSDEEGNIKIWHFQALKRHGPDLINGIYSKFQGVDNIVQRLLHGDVLDNEEAFAVGNDPVVHEKVNLLLDILQGKTDYDFYVFCGAIHDIGLAKLGKYLRLSDELFLLPDDDLMALTRELPGRSGNMVNQVNLKNARTQLQSGDKVEGVRWLLDSIYHGFRSHQSEKTMAVLRDILHEKRCALFSANVPIV</sequence>
<accession>A0A1S3HW12</accession>
<dbReference type="Pfam" id="PF13855">
    <property type="entry name" value="LRR_8"/>
    <property type="match status" value="4"/>
</dbReference>
<dbReference type="Proteomes" id="UP000085678">
    <property type="component" value="Unplaced"/>
</dbReference>
<gene>
    <name evidence="9 10" type="primary">LOC106157975</name>
</gene>
<dbReference type="SUPFAM" id="SSF47986">
    <property type="entry name" value="DEATH domain"/>
    <property type="match status" value="1"/>
</dbReference>
<dbReference type="OrthoDB" id="676979at2759"/>
<dbReference type="InterPro" id="IPR050216">
    <property type="entry name" value="LRR_domain-containing"/>
</dbReference>
<dbReference type="SUPFAM" id="SSF52540">
    <property type="entry name" value="P-loop containing nucleoside triphosphate hydrolases"/>
    <property type="match status" value="1"/>
</dbReference>
<keyword evidence="1" id="KW-0433">Leucine-rich repeat</keyword>
<dbReference type="SMART" id="SM00369">
    <property type="entry name" value="LRR_TYP"/>
    <property type="match status" value="29"/>
</dbReference>
<keyword evidence="4" id="KW-0175">Coiled coil</keyword>
<dbReference type="SMART" id="SM00365">
    <property type="entry name" value="LRR_SD22"/>
    <property type="match status" value="14"/>
</dbReference>
<feature type="region of interest" description="Disordered" evidence="5">
    <location>
        <begin position="242"/>
        <end position="277"/>
    </location>
</feature>
<feature type="domain" description="CARD" evidence="6">
    <location>
        <begin position="2049"/>
        <end position="2130"/>
    </location>
</feature>
<protein>
    <submittedName>
        <fullName evidence="10">Uncharacterized protein LOC106157975 isoform X1</fullName>
    </submittedName>
    <submittedName>
        <fullName evidence="9">Uncharacterized protein LOC106157975 isoform X2</fullName>
    </submittedName>
</protein>
<dbReference type="Gene3D" id="3.80.10.10">
    <property type="entry name" value="Ribonuclease Inhibitor"/>
    <property type="match status" value="6"/>
</dbReference>
<evidence type="ECO:0000256" key="2">
    <source>
        <dbReference type="ARBA" id="ARBA00022737"/>
    </source>
</evidence>
<feature type="compositionally biased region" description="Basic and acidic residues" evidence="5">
    <location>
        <begin position="537"/>
        <end position="546"/>
    </location>
</feature>
<dbReference type="GO" id="GO:0005737">
    <property type="term" value="C:cytoplasm"/>
    <property type="evidence" value="ECO:0007669"/>
    <property type="project" value="TreeGrafter"/>
</dbReference>
<evidence type="ECO:0000259" key="6">
    <source>
        <dbReference type="PROSITE" id="PS50209"/>
    </source>
</evidence>
<organism evidence="8 9">
    <name type="scientific">Lingula anatina</name>
    <name type="common">Brachiopod</name>
    <name type="synonym">Lingula unguis</name>
    <dbReference type="NCBI Taxonomy" id="7574"/>
    <lineage>
        <taxon>Eukaryota</taxon>
        <taxon>Metazoa</taxon>
        <taxon>Spiralia</taxon>
        <taxon>Lophotrochozoa</taxon>
        <taxon>Brachiopoda</taxon>
        <taxon>Linguliformea</taxon>
        <taxon>Lingulata</taxon>
        <taxon>Lingulida</taxon>
        <taxon>Linguloidea</taxon>
        <taxon>Lingulidae</taxon>
        <taxon>Lingula</taxon>
    </lineage>
</organism>
<dbReference type="InterPro" id="IPR055414">
    <property type="entry name" value="LRR_R13L4/SHOC2-like"/>
</dbReference>
<dbReference type="KEGG" id="lak:106157975"/>
<feature type="compositionally biased region" description="Basic and acidic residues" evidence="5">
    <location>
        <begin position="189"/>
        <end position="200"/>
    </location>
</feature>
<dbReference type="SUPFAM" id="SSF52058">
    <property type="entry name" value="L domain-like"/>
    <property type="match status" value="4"/>
</dbReference>
<feature type="coiled-coil region" evidence="4">
    <location>
        <begin position="1579"/>
        <end position="1614"/>
    </location>
</feature>
<name>A0A1S3HW12_LINAN</name>
<dbReference type="PROSITE" id="PS51424">
    <property type="entry name" value="ROC"/>
    <property type="match status" value="1"/>
</dbReference>
<feature type="compositionally biased region" description="Pro residues" evidence="5">
    <location>
        <begin position="548"/>
        <end position="563"/>
    </location>
</feature>
<dbReference type="InterPro" id="IPR003591">
    <property type="entry name" value="Leu-rich_rpt_typical-subtyp"/>
</dbReference>
<evidence type="ECO:0000313" key="9">
    <source>
        <dbReference type="RefSeq" id="XP_013389249.1"/>
    </source>
</evidence>
<feature type="region of interest" description="Disordered" evidence="5">
    <location>
        <begin position="189"/>
        <end position="225"/>
    </location>
</feature>
<dbReference type="InterPro" id="IPR027417">
    <property type="entry name" value="P-loop_NTPase"/>
</dbReference>
<dbReference type="GO" id="GO:0009966">
    <property type="term" value="P:regulation of signal transduction"/>
    <property type="evidence" value="ECO:0007669"/>
    <property type="project" value="UniProtKB-ARBA"/>
</dbReference>
<dbReference type="InterPro" id="IPR001315">
    <property type="entry name" value="CARD"/>
</dbReference>